<feature type="transmembrane region" description="Helical" evidence="1">
    <location>
        <begin position="79"/>
        <end position="96"/>
    </location>
</feature>
<organism evidence="2 3">
    <name type="scientific">Atopostipes suicloacalis DSM 15692</name>
    <dbReference type="NCBI Taxonomy" id="1121025"/>
    <lineage>
        <taxon>Bacteria</taxon>
        <taxon>Bacillati</taxon>
        <taxon>Bacillota</taxon>
        <taxon>Bacilli</taxon>
        <taxon>Lactobacillales</taxon>
        <taxon>Carnobacteriaceae</taxon>
        <taxon>Atopostipes</taxon>
    </lineage>
</organism>
<feature type="transmembrane region" description="Helical" evidence="1">
    <location>
        <begin position="147"/>
        <end position="164"/>
    </location>
</feature>
<dbReference type="RefSeq" id="WP_073298246.1">
    <property type="nucleotide sequence ID" value="NZ_FQUF01000022.1"/>
</dbReference>
<keyword evidence="3" id="KW-1185">Reference proteome</keyword>
<dbReference type="Gene3D" id="3.30.70.120">
    <property type="match status" value="1"/>
</dbReference>
<dbReference type="OrthoDB" id="9805989at2"/>
<evidence type="ECO:0008006" key="4">
    <source>
        <dbReference type="Google" id="ProtNLM"/>
    </source>
</evidence>
<feature type="transmembrane region" description="Helical" evidence="1">
    <location>
        <begin position="119"/>
        <end position="140"/>
    </location>
</feature>
<feature type="transmembrane region" description="Helical" evidence="1">
    <location>
        <begin position="36"/>
        <end position="58"/>
    </location>
</feature>
<dbReference type="InterPro" id="IPR015867">
    <property type="entry name" value="N-reg_PII/ATP_PRibTrfase_C"/>
</dbReference>
<feature type="transmembrane region" description="Helical" evidence="1">
    <location>
        <begin position="331"/>
        <end position="353"/>
    </location>
</feature>
<keyword evidence="1" id="KW-1133">Transmembrane helix</keyword>
<gene>
    <name evidence="2" type="ORF">SAMN02745249_01501</name>
</gene>
<feature type="transmembrane region" description="Helical" evidence="1">
    <location>
        <begin position="396"/>
        <end position="413"/>
    </location>
</feature>
<dbReference type="Pfam" id="PF07556">
    <property type="entry name" value="DUF1538"/>
    <property type="match status" value="2"/>
</dbReference>
<dbReference type="AlphaFoldDB" id="A0A1M4XP43"/>
<keyword evidence="1" id="KW-0812">Transmembrane</keyword>
<name>A0A1M4XP43_9LACT</name>
<dbReference type="Proteomes" id="UP000184128">
    <property type="component" value="Unassembled WGS sequence"/>
</dbReference>
<feature type="transmembrane region" description="Helical" evidence="1">
    <location>
        <begin position="365"/>
        <end position="390"/>
    </location>
</feature>
<dbReference type="EMBL" id="FQUF01000022">
    <property type="protein sequence ID" value="SHE95364.1"/>
    <property type="molecule type" value="Genomic_DNA"/>
</dbReference>
<protein>
    <recommendedName>
        <fullName evidence="4">DUF1538 domain-containing protein</fullName>
    </recommendedName>
</protein>
<feature type="transmembrane region" description="Helical" evidence="1">
    <location>
        <begin position="458"/>
        <end position="480"/>
    </location>
</feature>
<dbReference type="STRING" id="1121025.SAMN02745249_01501"/>
<evidence type="ECO:0000256" key="1">
    <source>
        <dbReference type="SAM" id="Phobius"/>
    </source>
</evidence>
<reference evidence="2 3" key="1">
    <citation type="submission" date="2016-11" db="EMBL/GenBank/DDBJ databases">
        <authorList>
            <person name="Jaros S."/>
            <person name="Januszkiewicz K."/>
            <person name="Wedrychowicz H."/>
        </authorList>
    </citation>
    <scope>NUCLEOTIDE SEQUENCE [LARGE SCALE GENOMIC DNA]</scope>
    <source>
        <strain evidence="2 3">DSM 15692</strain>
    </source>
</reference>
<feature type="transmembrane region" description="Helical" evidence="1">
    <location>
        <begin position="207"/>
        <end position="228"/>
    </location>
</feature>
<proteinExistence type="predicted"/>
<dbReference type="InterPro" id="IPR011435">
    <property type="entry name" value="UmpAB"/>
</dbReference>
<feature type="transmembrane region" description="Helical" evidence="1">
    <location>
        <begin position="291"/>
        <end position="311"/>
    </location>
</feature>
<keyword evidence="1" id="KW-0472">Membrane</keyword>
<evidence type="ECO:0000313" key="2">
    <source>
        <dbReference type="EMBL" id="SHE95364.1"/>
    </source>
</evidence>
<sequence length="613" mass="65799">MTLFIDKMKEVSKTLLPVVLFVLFISLTTVSVPSDIVIRFLIGSVILLVGLTIFLWGVDTAMEPIGEHMAKEVGSSKSLIKILFLSFLLGFLITVAEPDLLILGNQIQDASSDGISSTMIVYMVSLGVGILISLGVLRLLRGMKMNLFMAIVYGIILVLGFFVSEEFLAISFDASGATTGALTTPFVLALSNGLSTFKGGKDAEENSFGLVGIMSAGPILAVMLMSILSGQRNIQGVAEEYVFSSGILGPILSALPHVILESITALIPITVLFFVFNAMKFKLDKEEIRNILIGLGLTLLGLILFLTAVNSGFMDMGRILGMEIAAKNTKLLVFIGFLSGLIIVLVEPAVHVLGEQIEEVSGGSIPISIIRLTLSLGVGTAIAISMLRIVSPDVKLWYFLLPGFAIAVILSFFSDPIFVGIAYDAGGVASGPMTATFVLAFAQGAATSIETANVLVDGFGVIAMVAMAPVFSLMVLGLIFKYRKTSHPVEPIPSVIEEEKIYKPSTLQHCLVIMADRGFGDQIVEVARDSGASGATIFRGRSYSEEHQTKLPLVNVEIAEEQEIVYLITDSKISEAVATSLVKHEELSKKANLAVYMTYTDANLNKETEKTEK</sequence>
<feature type="transmembrane region" description="Helical" evidence="1">
    <location>
        <begin position="258"/>
        <end position="279"/>
    </location>
</feature>
<feature type="transmembrane region" description="Helical" evidence="1">
    <location>
        <begin position="12"/>
        <end position="30"/>
    </location>
</feature>
<evidence type="ECO:0000313" key="3">
    <source>
        <dbReference type="Proteomes" id="UP000184128"/>
    </source>
</evidence>
<accession>A0A1M4XP43</accession>